<evidence type="ECO:0000259" key="13">
    <source>
        <dbReference type="PROSITE" id="PS50885"/>
    </source>
</evidence>
<keyword evidence="9" id="KW-0902">Two-component regulatory system</keyword>
<dbReference type="PANTHER" id="PTHR45436">
    <property type="entry name" value="SENSOR HISTIDINE KINASE YKOH"/>
    <property type="match status" value="1"/>
</dbReference>
<evidence type="ECO:0000256" key="8">
    <source>
        <dbReference type="ARBA" id="ARBA00022989"/>
    </source>
</evidence>
<proteinExistence type="predicted"/>
<dbReference type="EC" id="2.7.13.3" evidence="3"/>
<keyword evidence="4" id="KW-0597">Phosphoprotein</keyword>
<keyword evidence="7 14" id="KW-0418">Kinase</keyword>
<evidence type="ECO:0000256" key="10">
    <source>
        <dbReference type="ARBA" id="ARBA00023136"/>
    </source>
</evidence>
<dbReference type="PROSITE" id="PS50109">
    <property type="entry name" value="HIS_KIN"/>
    <property type="match status" value="1"/>
</dbReference>
<evidence type="ECO:0000256" key="7">
    <source>
        <dbReference type="ARBA" id="ARBA00022777"/>
    </source>
</evidence>
<dbReference type="PRINTS" id="PR00344">
    <property type="entry name" value="BCTRLSENSOR"/>
</dbReference>
<dbReference type="InterPro" id="IPR005467">
    <property type="entry name" value="His_kinase_dom"/>
</dbReference>
<evidence type="ECO:0000313" key="14">
    <source>
        <dbReference type="EMBL" id="MDQ0469728.1"/>
    </source>
</evidence>
<dbReference type="GO" id="GO:0016301">
    <property type="term" value="F:kinase activity"/>
    <property type="evidence" value="ECO:0007669"/>
    <property type="project" value="UniProtKB-KW"/>
</dbReference>
<dbReference type="InterPro" id="IPR036890">
    <property type="entry name" value="HATPase_C_sf"/>
</dbReference>
<comment type="subcellular location">
    <subcellularLocation>
        <location evidence="2">Membrane</location>
    </subcellularLocation>
</comment>
<dbReference type="InterPro" id="IPR036097">
    <property type="entry name" value="HisK_dim/P_sf"/>
</dbReference>
<gene>
    <name evidence="14" type="ORF">QO011_002744</name>
</gene>
<evidence type="ECO:0000256" key="9">
    <source>
        <dbReference type="ARBA" id="ARBA00023012"/>
    </source>
</evidence>
<dbReference type="SMART" id="SM00387">
    <property type="entry name" value="HATPase_c"/>
    <property type="match status" value="1"/>
</dbReference>
<evidence type="ECO:0000313" key="15">
    <source>
        <dbReference type="Proteomes" id="UP001242480"/>
    </source>
</evidence>
<sequence>MTTRSLAFRLFASAAAWVVAVLLIAGLLLVSYYQHATEKAFDERLHVYLKTLVADLARRDVGDRTAPGALGEPRFELPLSGWYWQISRIDKAENGGERGDSNGSKSLFEASLPSLEELGVPAEEGGVREAYINGPDGRRLRAVERLIDLGEDGRYRITVAGPADEIDAEIADFQRALLMTFAFLGVGLVGSTLLQVRFGLLPLKRMSQTLAAMRAGRAEKLPPDLPDEIAPLARELDALVDSNRQVVERARTHVGNLAHALKTPLSVIANEAEAASPAGMPGKMLQQVAVMREQIDHHLQRARIAAAVSVVGTVTEVAPVVDGLVRAMEKIHRDKGLTIHVAMAEGLRFRGERQDLEEMVGNLVDNACKWAASRVEIAARAADQAGAAVAILVIDDDGPGLPAEKRDEVAHRGRRLDETKPGAGLGLAIVTDLVLLYRGRFRLEAAPSGGVRAVLELPAVSR</sequence>
<name>A0ABU0J644_9HYPH</name>
<keyword evidence="5" id="KW-0808">Transferase</keyword>
<dbReference type="InterPro" id="IPR003594">
    <property type="entry name" value="HATPase_dom"/>
</dbReference>
<dbReference type="SUPFAM" id="SSF55874">
    <property type="entry name" value="ATPase domain of HSP90 chaperone/DNA topoisomerase II/histidine kinase"/>
    <property type="match status" value="1"/>
</dbReference>
<dbReference type="Gene3D" id="3.30.565.10">
    <property type="entry name" value="Histidine kinase-like ATPase, C-terminal domain"/>
    <property type="match status" value="1"/>
</dbReference>
<evidence type="ECO:0000259" key="12">
    <source>
        <dbReference type="PROSITE" id="PS50109"/>
    </source>
</evidence>
<evidence type="ECO:0000256" key="2">
    <source>
        <dbReference type="ARBA" id="ARBA00004370"/>
    </source>
</evidence>
<evidence type="ECO:0000256" key="6">
    <source>
        <dbReference type="ARBA" id="ARBA00022692"/>
    </source>
</evidence>
<protein>
    <recommendedName>
        <fullName evidence="3">histidine kinase</fullName>
        <ecNumber evidence="3">2.7.13.3</ecNumber>
    </recommendedName>
</protein>
<dbReference type="Pfam" id="PF02518">
    <property type="entry name" value="HATPase_c"/>
    <property type="match status" value="1"/>
</dbReference>
<dbReference type="InterPro" id="IPR003660">
    <property type="entry name" value="HAMP_dom"/>
</dbReference>
<feature type="domain" description="Histidine kinase" evidence="12">
    <location>
        <begin position="256"/>
        <end position="461"/>
    </location>
</feature>
<evidence type="ECO:0000256" key="4">
    <source>
        <dbReference type="ARBA" id="ARBA00022553"/>
    </source>
</evidence>
<dbReference type="Proteomes" id="UP001242480">
    <property type="component" value="Unassembled WGS sequence"/>
</dbReference>
<organism evidence="14 15">
    <name type="scientific">Labrys wisconsinensis</name>
    <dbReference type="NCBI Taxonomy" id="425677"/>
    <lineage>
        <taxon>Bacteria</taxon>
        <taxon>Pseudomonadati</taxon>
        <taxon>Pseudomonadota</taxon>
        <taxon>Alphaproteobacteria</taxon>
        <taxon>Hyphomicrobiales</taxon>
        <taxon>Xanthobacteraceae</taxon>
        <taxon>Labrys</taxon>
    </lineage>
</organism>
<keyword evidence="10 11" id="KW-0472">Membrane</keyword>
<comment type="caution">
    <text evidence="14">The sequence shown here is derived from an EMBL/GenBank/DDBJ whole genome shotgun (WGS) entry which is preliminary data.</text>
</comment>
<dbReference type="SUPFAM" id="SSF47384">
    <property type="entry name" value="Homodimeric domain of signal transducing histidine kinase"/>
    <property type="match status" value="1"/>
</dbReference>
<reference evidence="14 15" key="1">
    <citation type="submission" date="2023-07" db="EMBL/GenBank/DDBJ databases">
        <title>Genomic Encyclopedia of Type Strains, Phase IV (KMG-IV): sequencing the most valuable type-strain genomes for metagenomic binning, comparative biology and taxonomic classification.</title>
        <authorList>
            <person name="Goeker M."/>
        </authorList>
    </citation>
    <scope>NUCLEOTIDE SEQUENCE [LARGE SCALE GENOMIC DNA]</scope>
    <source>
        <strain evidence="14 15">DSM 19619</strain>
    </source>
</reference>
<feature type="domain" description="HAMP" evidence="13">
    <location>
        <begin position="197"/>
        <end position="248"/>
    </location>
</feature>
<keyword evidence="8 11" id="KW-1133">Transmembrane helix</keyword>
<keyword evidence="15" id="KW-1185">Reference proteome</keyword>
<accession>A0ABU0J644</accession>
<dbReference type="EMBL" id="JAUSVX010000004">
    <property type="protein sequence ID" value="MDQ0469728.1"/>
    <property type="molecule type" value="Genomic_DNA"/>
</dbReference>
<evidence type="ECO:0000256" key="5">
    <source>
        <dbReference type="ARBA" id="ARBA00022679"/>
    </source>
</evidence>
<dbReference type="PROSITE" id="PS50885">
    <property type="entry name" value="HAMP"/>
    <property type="match status" value="1"/>
</dbReference>
<dbReference type="InterPro" id="IPR050428">
    <property type="entry name" value="TCS_sensor_his_kinase"/>
</dbReference>
<evidence type="ECO:0000256" key="1">
    <source>
        <dbReference type="ARBA" id="ARBA00000085"/>
    </source>
</evidence>
<evidence type="ECO:0000256" key="3">
    <source>
        <dbReference type="ARBA" id="ARBA00012438"/>
    </source>
</evidence>
<keyword evidence="6 11" id="KW-0812">Transmembrane</keyword>
<evidence type="ECO:0000256" key="11">
    <source>
        <dbReference type="SAM" id="Phobius"/>
    </source>
</evidence>
<feature type="transmembrane region" description="Helical" evidence="11">
    <location>
        <begin position="176"/>
        <end position="198"/>
    </location>
</feature>
<dbReference type="RefSeq" id="WP_307272712.1">
    <property type="nucleotide sequence ID" value="NZ_JAUSVX010000004.1"/>
</dbReference>
<comment type="catalytic activity">
    <reaction evidence="1">
        <text>ATP + protein L-histidine = ADP + protein N-phospho-L-histidine.</text>
        <dbReference type="EC" id="2.7.13.3"/>
    </reaction>
</comment>
<dbReference type="InterPro" id="IPR004358">
    <property type="entry name" value="Sig_transdc_His_kin-like_C"/>
</dbReference>
<dbReference type="PANTHER" id="PTHR45436:SF5">
    <property type="entry name" value="SENSOR HISTIDINE KINASE TRCS"/>
    <property type="match status" value="1"/>
</dbReference>
<dbReference type="Gene3D" id="1.10.287.130">
    <property type="match status" value="1"/>
</dbReference>
<feature type="transmembrane region" description="Helical" evidence="11">
    <location>
        <begin position="6"/>
        <end position="30"/>
    </location>
</feature>